<evidence type="ECO:0000313" key="3">
    <source>
        <dbReference type="RefSeq" id="XP_010789682.1"/>
    </source>
</evidence>
<reference evidence="3" key="1">
    <citation type="submission" date="2025-08" db="UniProtKB">
        <authorList>
            <consortium name="RefSeq"/>
        </authorList>
    </citation>
    <scope>IDENTIFICATION</scope>
    <source>
        <tissue evidence="3">Muscle</tissue>
    </source>
</reference>
<proteinExistence type="inferred from homology"/>
<evidence type="ECO:0000256" key="1">
    <source>
        <dbReference type="ARBA" id="ARBA00009024"/>
    </source>
</evidence>
<dbReference type="GeneID" id="104962878"/>
<dbReference type="KEGG" id="ncc:104962878"/>
<sequence length="155" mass="17140">MGAPPPEKEWSSDLFDCFEDHATCCYGFWCGPCLASTVTGRFGENRLLPVCDILSMCTSVICGIPVYVPPAVLSVRVAMRNRYHIKGSLLEDMCASCLCQCCSWCQMHRELKHHNKTPNVIVMQSQPILQMQPAPVMMVPLAGYVTQPGVTVISN</sequence>
<accession>A0A6I9PNB4</accession>
<dbReference type="NCBIfam" id="TIGR01571">
    <property type="entry name" value="A_thal_Cys_rich"/>
    <property type="match status" value="1"/>
</dbReference>
<dbReference type="RefSeq" id="XP_010789682.1">
    <property type="nucleotide sequence ID" value="XM_010791380.1"/>
</dbReference>
<dbReference type="AlphaFoldDB" id="A0A6I9PNB4"/>
<protein>
    <submittedName>
        <fullName evidence="3">Cornifelin homolog B-like</fullName>
    </submittedName>
</protein>
<comment type="similarity">
    <text evidence="1">Belongs to the cornifelin family.</text>
</comment>
<dbReference type="Proteomes" id="UP000504611">
    <property type="component" value="Unplaced"/>
</dbReference>
<evidence type="ECO:0000313" key="2">
    <source>
        <dbReference type="Proteomes" id="UP000504611"/>
    </source>
</evidence>
<gene>
    <name evidence="3" type="primary">LOC104962878</name>
</gene>
<dbReference type="PANTHER" id="PTHR15907">
    <property type="entry name" value="DUF614 FAMILY PROTEIN-RELATED"/>
    <property type="match status" value="1"/>
</dbReference>
<dbReference type="InterPro" id="IPR006461">
    <property type="entry name" value="PLAC_motif_containing"/>
</dbReference>
<name>A0A6I9PNB4_9TELE</name>
<keyword evidence="2" id="KW-1185">Reference proteome</keyword>
<dbReference type="OrthoDB" id="1045822at2759"/>
<organism evidence="2 3">
    <name type="scientific">Notothenia coriiceps</name>
    <name type="common">black rockcod</name>
    <dbReference type="NCBI Taxonomy" id="8208"/>
    <lineage>
        <taxon>Eukaryota</taxon>
        <taxon>Metazoa</taxon>
        <taxon>Chordata</taxon>
        <taxon>Craniata</taxon>
        <taxon>Vertebrata</taxon>
        <taxon>Euteleostomi</taxon>
        <taxon>Actinopterygii</taxon>
        <taxon>Neopterygii</taxon>
        <taxon>Teleostei</taxon>
        <taxon>Neoteleostei</taxon>
        <taxon>Acanthomorphata</taxon>
        <taxon>Eupercaria</taxon>
        <taxon>Perciformes</taxon>
        <taxon>Notothenioidei</taxon>
        <taxon>Nototheniidae</taxon>
        <taxon>Notothenia</taxon>
    </lineage>
</organism>
<dbReference type="Pfam" id="PF04749">
    <property type="entry name" value="PLAC8"/>
    <property type="match status" value="1"/>
</dbReference>